<dbReference type="PROSITE" id="PS50297">
    <property type="entry name" value="ANK_REP_REGION"/>
    <property type="match status" value="3"/>
</dbReference>
<dbReference type="InterPro" id="IPR002110">
    <property type="entry name" value="Ankyrin_rpt"/>
</dbReference>
<feature type="region of interest" description="Disordered" evidence="4">
    <location>
        <begin position="342"/>
        <end position="370"/>
    </location>
</feature>
<dbReference type="SUPFAM" id="SSF48403">
    <property type="entry name" value="Ankyrin repeat"/>
    <property type="match status" value="1"/>
</dbReference>
<gene>
    <name evidence="5" type="ORF">PFICI_03617</name>
</gene>
<dbReference type="OrthoDB" id="366390at2759"/>
<keyword evidence="6" id="KW-1185">Reference proteome</keyword>
<feature type="repeat" description="ANK" evidence="3">
    <location>
        <begin position="463"/>
        <end position="495"/>
    </location>
</feature>
<dbReference type="Gene3D" id="1.25.40.20">
    <property type="entry name" value="Ankyrin repeat-containing domain"/>
    <property type="match status" value="1"/>
</dbReference>
<dbReference type="InterPro" id="IPR036770">
    <property type="entry name" value="Ankyrin_rpt-contain_sf"/>
</dbReference>
<dbReference type="RefSeq" id="XP_007830389.1">
    <property type="nucleotide sequence ID" value="XM_007832198.1"/>
</dbReference>
<dbReference type="PROSITE" id="PS50088">
    <property type="entry name" value="ANK_REPEAT"/>
    <property type="match status" value="3"/>
</dbReference>
<evidence type="ECO:0000313" key="6">
    <source>
        <dbReference type="Proteomes" id="UP000030651"/>
    </source>
</evidence>
<dbReference type="KEGG" id="pfy:PFICI_03617"/>
<dbReference type="HOGENOM" id="CLU_457900_0_0_1"/>
<dbReference type="STRING" id="1229662.W3XJF8"/>
<dbReference type="eggNOG" id="KOG0504">
    <property type="taxonomic scope" value="Eukaryota"/>
</dbReference>
<proteinExistence type="predicted"/>
<dbReference type="EMBL" id="KI912110">
    <property type="protein sequence ID" value="ETS85592.1"/>
    <property type="molecule type" value="Genomic_DNA"/>
</dbReference>
<dbReference type="Proteomes" id="UP000030651">
    <property type="component" value="Unassembled WGS sequence"/>
</dbReference>
<feature type="repeat" description="ANK" evidence="3">
    <location>
        <begin position="392"/>
        <end position="425"/>
    </location>
</feature>
<evidence type="ECO:0000256" key="4">
    <source>
        <dbReference type="SAM" id="MobiDB-lite"/>
    </source>
</evidence>
<evidence type="ECO:0000256" key="2">
    <source>
        <dbReference type="ARBA" id="ARBA00023043"/>
    </source>
</evidence>
<dbReference type="SMART" id="SM00248">
    <property type="entry name" value="ANK"/>
    <property type="match status" value="6"/>
</dbReference>
<name>W3XJF8_PESFW</name>
<keyword evidence="2 3" id="KW-0040">ANK repeat</keyword>
<feature type="repeat" description="ANK" evidence="3">
    <location>
        <begin position="309"/>
        <end position="341"/>
    </location>
</feature>
<evidence type="ECO:0000313" key="5">
    <source>
        <dbReference type="EMBL" id="ETS85592.1"/>
    </source>
</evidence>
<accession>W3XJF8</accession>
<evidence type="ECO:0000256" key="3">
    <source>
        <dbReference type="PROSITE-ProRule" id="PRU00023"/>
    </source>
</evidence>
<feature type="compositionally biased region" description="Basic and acidic residues" evidence="4">
    <location>
        <begin position="356"/>
        <end position="366"/>
    </location>
</feature>
<reference evidence="6" key="1">
    <citation type="journal article" date="2015" name="BMC Genomics">
        <title>Genomic and transcriptomic analysis of the endophytic fungus Pestalotiopsis fici reveals its lifestyle and high potential for synthesis of natural products.</title>
        <authorList>
            <person name="Wang X."/>
            <person name="Zhang X."/>
            <person name="Liu L."/>
            <person name="Xiang M."/>
            <person name="Wang W."/>
            <person name="Sun X."/>
            <person name="Che Y."/>
            <person name="Guo L."/>
            <person name="Liu G."/>
            <person name="Guo L."/>
            <person name="Wang C."/>
            <person name="Yin W.B."/>
            <person name="Stadler M."/>
            <person name="Zhang X."/>
            <person name="Liu X."/>
        </authorList>
    </citation>
    <scope>NUCLEOTIDE SEQUENCE [LARGE SCALE GENOMIC DNA]</scope>
    <source>
        <strain evidence="6">W106-1 / CGMCC3.15140</strain>
    </source>
</reference>
<evidence type="ECO:0000256" key="1">
    <source>
        <dbReference type="ARBA" id="ARBA00022737"/>
    </source>
</evidence>
<dbReference type="GeneID" id="19268630"/>
<dbReference type="Pfam" id="PF00023">
    <property type="entry name" value="Ank"/>
    <property type="match status" value="2"/>
</dbReference>
<dbReference type="InParanoid" id="W3XJF8"/>
<sequence>MRTQEEILRELEHLPESLQDLYSIALQQINQLQEAYRHTARTALQLLLVAVRPIPWSEFLHLLSVNPNSGGLVVLKTDVVSMTGNFLLDEDHSGTPRFAHQSAREYLESLPDFESLSSNASAAHICLHHIKQPGNWDSRNFSYSSFYLGNHLGKTHKCQRDTFRPILEELLLPTQNFVEANRFEPLMPESELFQKWRRRISSFQRTGYLGNNRNVDGAELCPATMVSTKPIFAICAMGLAEFLPLLPRKVLQTYEQPQLDFADLSAVGYEALRQYHMRSSLEIAILLHQSDIVATFHQLGLDMDRLGPFNEKPVHLAAKLGNNDILRLLLSFGVDPNSMMSLGVARPEEDSQNTTRLDDTNDERRRPASSLGFHVRVNNRSEIRSPFFFKEESLSILHLAMHTSNAAQCIQTLIEYGASVNLRTSRDVTPLQRCLEYGNLKVTSEVFKILLAAGSRPNDVLPGGQSIVHVVATMGLSNITRLLLEAGADCVTEDHHGQTPYDLARRMGNHEVTAILAVVDAEYRKTHPHKSHELFKHHSTSDIPLFNVELDDSSTTIASDTQPADGEYLSPNTQSKRPKFLTKLVNREWGRLTSGR</sequence>
<protein>
    <submittedName>
        <fullName evidence="5">Uncharacterized protein</fullName>
    </submittedName>
</protein>
<organism evidence="5 6">
    <name type="scientific">Pestalotiopsis fici (strain W106-1 / CGMCC3.15140)</name>
    <dbReference type="NCBI Taxonomy" id="1229662"/>
    <lineage>
        <taxon>Eukaryota</taxon>
        <taxon>Fungi</taxon>
        <taxon>Dikarya</taxon>
        <taxon>Ascomycota</taxon>
        <taxon>Pezizomycotina</taxon>
        <taxon>Sordariomycetes</taxon>
        <taxon>Xylariomycetidae</taxon>
        <taxon>Amphisphaeriales</taxon>
        <taxon>Sporocadaceae</taxon>
        <taxon>Pestalotiopsis</taxon>
    </lineage>
</organism>
<keyword evidence="1" id="KW-0677">Repeat</keyword>
<dbReference type="AlphaFoldDB" id="W3XJF8"/>
<dbReference type="InterPro" id="IPR050776">
    <property type="entry name" value="Ank_Repeat/CDKN_Inhibitor"/>
</dbReference>
<dbReference type="PANTHER" id="PTHR24201">
    <property type="entry name" value="ANK_REP_REGION DOMAIN-CONTAINING PROTEIN"/>
    <property type="match status" value="1"/>
</dbReference>